<proteinExistence type="predicted"/>
<dbReference type="AlphaFoldDB" id="A0A2G9RYK3"/>
<organism evidence="1">
    <name type="scientific">Aquarana catesbeiana</name>
    <name type="common">American bullfrog</name>
    <name type="synonym">Rana catesbeiana</name>
    <dbReference type="NCBI Taxonomy" id="8400"/>
    <lineage>
        <taxon>Eukaryota</taxon>
        <taxon>Metazoa</taxon>
        <taxon>Chordata</taxon>
        <taxon>Craniata</taxon>
        <taxon>Vertebrata</taxon>
        <taxon>Euteleostomi</taxon>
        <taxon>Amphibia</taxon>
        <taxon>Batrachia</taxon>
        <taxon>Anura</taxon>
        <taxon>Neobatrachia</taxon>
        <taxon>Ranoidea</taxon>
        <taxon>Ranidae</taxon>
        <taxon>Aquarana</taxon>
    </lineage>
</organism>
<reference evidence="1" key="1">
    <citation type="submission" date="2017-08" db="EMBL/GenBank/DDBJ databases">
        <title>Assembly of the North American Bullfrog Genome.</title>
        <authorList>
            <person name="Warren R.L."/>
            <person name="Vandervalk B.P."/>
            <person name="Kucuk E."/>
            <person name="Birol I."/>
            <person name="Helbing C."/>
            <person name="Pandoh P."/>
            <person name="Behsaz B."/>
            <person name="Mohamadi H."/>
            <person name="Chu J."/>
            <person name="Jackman S."/>
            <person name="Hammond S.A."/>
            <person name="Veldhoen N."/>
            <person name="Kirk H."/>
            <person name="Zhao Y."/>
            <person name="Coope R."/>
            <person name="Pleasance S."/>
            <person name="Moore R."/>
            <person name="Holt R."/>
        </authorList>
    </citation>
    <scope>NUCLEOTIDE SEQUENCE</scope>
    <source>
        <strain evidence="1">Bruno</strain>
        <tissue evidence="1">Liver</tissue>
    </source>
</reference>
<accession>A0A2G9RYK3</accession>
<dbReference type="OrthoDB" id="9933251at2759"/>
<dbReference type="EMBL" id="KV927246">
    <property type="protein sequence ID" value="PIO32942.1"/>
    <property type="molecule type" value="Genomic_DNA"/>
</dbReference>
<protein>
    <submittedName>
        <fullName evidence="1">Uncharacterized protein</fullName>
    </submittedName>
</protein>
<evidence type="ECO:0000313" key="1">
    <source>
        <dbReference type="EMBL" id="PIO32942.1"/>
    </source>
</evidence>
<sequence>MLMLEDTLMSVRNNLLSPCPPINEALSPPEISPYHERSGWLCPLHFPYKTSQSCPTLRCTMNKRQLQEHMVSNK</sequence>
<name>A0A2G9RYK3_AQUCT</name>
<gene>
    <name evidence="1" type="ORF">AB205_0072910</name>
</gene>